<dbReference type="RefSeq" id="WP_131270787.1">
    <property type="nucleotide sequence ID" value="NZ_SJOA01000004.1"/>
</dbReference>
<gene>
    <name evidence="3" type="ORF">E0H85_05140</name>
</gene>
<dbReference type="GO" id="GO:0043683">
    <property type="term" value="P:type IV pilus assembly"/>
    <property type="evidence" value="ECO:0007669"/>
    <property type="project" value="InterPro"/>
</dbReference>
<dbReference type="Pfam" id="PF16732">
    <property type="entry name" value="ComP_DUS"/>
    <property type="match status" value="1"/>
</dbReference>
<dbReference type="InterPro" id="IPR031982">
    <property type="entry name" value="PilE-like"/>
</dbReference>
<dbReference type="AlphaFoldDB" id="A0A4R0EP73"/>
<dbReference type="OrthoDB" id="5296638at2"/>
<dbReference type="EMBL" id="SJOA01000004">
    <property type="protein sequence ID" value="TCB60660.1"/>
    <property type="molecule type" value="Genomic_DNA"/>
</dbReference>
<dbReference type="Proteomes" id="UP000291380">
    <property type="component" value="Unassembled WGS sequence"/>
</dbReference>
<keyword evidence="2" id="KW-0812">Transmembrane</keyword>
<dbReference type="GO" id="GO:0015628">
    <property type="term" value="P:protein secretion by the type II secretion system"/>
    <property type="evidence" value="ECO:0007669"/>
    <property type="project" value="InterPro"/>
</dbReference>
<proteinExistence type="predicted"/>
<dbReference type="PROSITE" id="PS00409">
    <property type="entry name" value="PROKAR_NTER_METHYL"/>
    <property type="match status" value="1"/>
</dbReference>
<accession>A0A4R0EP73</accession>
<evidence type="ECO:0000256" key="2">
    <source>
        <dbReference type="SAM" id="Phobius"/>
    </source>
</evidence>
<name>A0A4R0EP73_9GAMM</name>
<protein>
    <submittedName>
        <fullName evidence="3">Prepilin-type N-terminal cleavage/methylation domain-containing protein</fullName>
    </submittedName>
</protein>
<comment type="caution">
    <text evidence="3">The sequence shown here is derived from an EMBL/GenBank/DDBJ whole genome shotgun (WGS) entry which is preliminary data.</text>
</comment>
<dbReference type="PANTHER" id="PTHR30093:SF47">
    <property type="entry name" value="TYPE IV PILUS NON-CORE MINOR PILIN PILE"/>
    <property type="match status" value="1"/>
</dbReference>
<organism evidence="3 4">
    <name type="scientific">Acinetobacter terrae</name>
    <dbReference type="NCBI Taxonomy" id="2731247"/>
    <lineage>
        <taxon>Bacteria</taxon>
        <taxon>Pseudomonadati</taxon>
        <taxon>Pseudomonadota</taxon>
        <taxon>Gammaproteobacteria</taxon>
        <taxon>Moraxellales</taxon>
        <taxon>Moraxellaceae</taxon>
        <taxon>Acinetobacter</taxon>
        <taxon>Acinetobacter Taxon 24</taxon>
    </lineage>
</organism>
<dbReference type="NCBIfam" id="TIGR02532">
    <property type="entry name" value="IV_pilin_GFxxxE"/>
    <property type="match status" value="1"/>
</dbReference>
<sequence>MVKQNKGFTLIEIMIVVAIIGILAAIAYPSYQNQVRKTKRVEMQSTLIDLAAKIQRYKIANFKVNDATMADLGIGSAYPLEGQAFYDVVLTPLTSGALSSESWTLTATPKTGTTQAGNGAITLNYQNVKCWYEGKDTPSFTSTTDVNGNIVPPDTCTKW</sequence>
<dbReference type="InterPro" id="IPR045584">
    <property type="entry name" value="Pilin-like"/>
</dbReference>
<reference evidence="3 4" key="1">
    <citation type="submission" date="2019-02" db="EMBL/GenBank/DDBJ databases">
        <title>High diversity of culturable Acinetobacter species in natural soil and water ecosystems.</title>
        <authorList>
            <person name="Radolfova-Krizova L."/>
            <person name="Nemec A."/>
        </authorList>
    </citation>
    <scope>NUCLEOTIDE SEQUENCE [LARGE SCALE GENOMIC DNA]</scope>
    <source>
        <strain evidence="3 4">ANC 4281</strain>
    </source>
</reference>
<dbReference type="GO" id="GO:0015627">
    <property type="term" value="C:type II protein secretion system complex"/>
    <property type="evidence" value="ECO:0007669"/>
    <property type="project" value="InterPro"/>
</dbReference>
<dbReference type="InterPro" id="IPR012902">
    <property type="entry name" value="N_methyl_site"/>
</dbReference>
<dbReference type="SUPFAM" id="SSF54523">
    <property type="entry name" value="Pili subunits"/>
    <property type="match status" value="1"/>
</dbReference>
<dbReference type="Gene3D" id="3.30.700.10">
    <property type="entry name" value="Glycoprotein, Type 4 Pilin"/>
    <property type="match status" value="1"/>
</dbReference>
<keyword evidence="1" id="KW-0488">Methylation</keyword>
<dbReference type="Pfam" id="PF07963">
    <property type="entry name" value="N_methyl"/>
    <property type="match status" value="1"/>
</dbReference>
<evidence type="ECO:0000313" key="4">
    <source>
        <dbReference type="Proteomes" id="UP000291380"/>
    </source>
</evidence>
<dbReference type="InterPro" id="IPR000983">
    <property type="entry name" value="Bac_GSPG_pilin"/>
</dbReference>
<dbReference type="PRINTS" id="PR00813">
    <property type="entry name" value="BCTERIALGSPG"/>
</dbReference>
<keyword evidence="2" id="KW-1133">Transmembrane helix</keyword>
<keyword evidence="2" id="KW-0472">Membrane</keyword>
<evidence type="ECO:0000256" key="1">
    <source>
        <dbReference type="ARBA" id="ARBA00022481"/>
    </source>
</evidence>
<dbReference type="PANTHER" id="PTHR30093">
    <property type="entry name" value="GENERAL SECRETION PATHWAY PROTEIN G"/>
    <property type="match status" value="1"/>
</dbReference>
<evidence type="ECO:0000313" key="3">
    <source>
        <dbReference type="EMBL" id="TCB60660.1"/>
    </source>
</evidence>
<feature type="transmembrane region" description="Helical" evidence="2">
    <location>
        <begin position="7"/>
        <end position="28"/>
    </location>
</feature>